<comment type="caution">
    <text evidence="2">The sequence shown here is derived from an EMBL/GenBank/DDBJ whole genome shotgun (WGS) entry which is preliminary data.</text>
</comment>
<dbReference type="Pfam" id="PF13480">
    <property type="entry name" value="Acetyltransf_6"/>
    <property type="match status" value="1"/>
</dbReference>
<proteinExistence type="predicted"/>
<dbReference type="AlphaFoldDB" id="A0A073IJ36"/>
<dbReference type="EMBL" id="JAMC01000003">
    <property type="protein sequence ID" value="KEJ89570.1"/>
    <property type="molecule type" value="Genomic_DNA"/>
</dbReference>
<evidence type="ECO:0000313" key="2">
    <source>
        <dbReference type="EMBL" id="KEJ89570.1"/>
    </source>
</evidence>
<keyword evidence="3" id="KW-1185">Reference proteome</keyword>
<reference evidence="2 3" key="1">
    <citation type="submission" date="2014-01" db="EMBL/GenBank/DDBJ databases">
        <title>Sulfitobacter donghicola JCM 14565 Genome Sequencing.</title>
        <authorList>
            <person name="Lai Q."/>
            <person name="Hong Z."/>
        </authorList>
    </citation>
    <scope>NUCLEOTIDE SEQUENCE [LARGE SCALE GENOMIC DNA]</scope>
    <source>
        <strain evidence="2 3">JCM 14565</strain>
    </source>
</reference>
<name>A0A073IJ36_9RHOB</name>
<sequence length="252" mass="28149">MRSCGEKPLKLPDGTTLLKRRIAGVPLLMLPRINPPADLDAQLAEIRQHRLPLILSPETSVDVARAIRIAAPRTMLQLPVSPCHTTNRAALHQKWRHQLGQAEKAPLRVVHRRLTPDHSLFEREAKQARERGYRNLPAPLILAFAEASPDQTHLFTALLRGHPVAYMLFLSHGKRATYHIGFTTDDGRKVHAHNLVLWQAMKTLSGKGVNTIDLGPLTTAGIDRFKTRAGAHPIQTGGNWLRWSPLARKGRT</sequence>
<dbReference type="InterPro" id="IPR016181">
    <property type="entry name" value="Acyl_CoA_acyltransferase"/>
</dbReference>
<dbReference type="STRING" id="1300350.Z948_3142"/>
<dbReference type="eggNOG" id="COG2348">
    <property type="taxonomic scope" value="Bacteria"/>
</dbReference>
<dbReference type="Gene3D" id="3.40.630.30">
    <property type="match status" value="1"/>
</dbReference>
<evidence type="ECO:0000313" key="3">
    <source>
        <dbReference type="Proteomes" id="UP000027734"/>
    </source>
</evidence>
<organism evidence="2 3">
    <name type="scientific">Sulfitobacter donghicola DSW-25 = KCTC 12864 = JCM 14565</name>
    <dbReference type="NCBI Taxonomy" id="1300350"/>
    <lineage>
        <taxon>Bacteria</taxon>
        <taxon>Pseudomonadati</taxon>
        <taxon>Pseudomonadota</taxon>
        <taxon>Alphaproteobacteria</taxon>
        <taxon>Rhodobacterales</taxon>
        <taxon>Roseobacteraceae</taxon>
        <taxon>Sulfitobacter</taxon>
    </lineage>
</organism>
<feature type="domain" description="BioF2-like acetyltransferase" evidence="1">
    <location>
        <begin position="120"/>
        <end position="226"/>
    </location>
</feature>
<evidence type="ECO:0000259" key="1">
    <source>
        <dbReference type="Pfam" id="PF13480"/>
    </source>
</evidence>
<dbReference type="SUPFAM" id="SSF55729">
    <property type="entry name" value="Acyl-CoA N-acyltransferases (Nat)"/>
    <property type="match status" value="1"/>
</dbReference>
<dbReference type="Proteomes" id="UP000027734">
    <property type="component" value="Unassembled WGS sequence"/>
</dbReference>
<gene>
    <name evidence="2" type="ORF">DSW25_11280</name>
</gene>
<dbReference type="PANTHER" id="PTHR36174:SF1">
    <property type="entry name" value="LIPID II:GLYCINE GLYCYLTRANSFERASE"/>
    <property type="match status" value="1"/>
</dbReference>
<accession>A0A073IJ36</accession>
<dbReference type="PANTHER" id="PTHR36174">
    <property type="entry name" value="LIPID II:GLYCINE GLYCYLTRANSFERASE"/>
    <property type="match status" value="1"/>
</dbReference>
<dbReference type="InterPro" id="IPR050644">
    <property type="entry name" value="PG_Glycine_Bridge_Synth"/>
</dbReference>
<dbReference type="InterPro" id="IPR038740">
    <property type="entry name" value="BioF2-like_GNAT_dom"/>
</dbReference>
<protein>
    <recommendedName>
        <fullName evidence="1">BioF2-like acetyltransferase domain-containing protein</fullName>
    </recommendedName>
</protein>